<feature type="signal peptide" evidence="1">
    <location>
        <begin position="1"/>
        <end position="20"/>
    </location>
</feature>
<dbReference type="Gene3D" id="4.10.410.10">
    <property type="entry name" value="Pancreatic trypsin inhibitor Kunitz domain"/>
    <property type="match status" value="1"/>
</dbReference>
<accession>A0A224Y2A4</accession>
<organism evidence="2">
    <name type="scientific">Rhipicephalus zambeziensis</name>
    <dbReference type="NCBI Taxonomy" id="60191"/>
    <lineage>
        <taxon>Eukaryota</taxon>
        <taxon>Metazoa</taxon>
        <taxon>Ecdysozoa</taxon>
        <taxon>Arthropoda</taxon>
        <taxon>Chelicerata</taxon>
        <taxon>Arachnida</taxon>
        <taxon>Acari</taxon>
        <taxon>Parasitiformes</taxon>
        <taxon>Ixodida</taxon>
        <taxon>Ixodoidea</taxon>
        <taxon>Ixodidae</taxon>
        <taxon>Rhipicephalinae</taxon>
        <taxon>Rhipicephalus</taxon>
        <taxon>Rhipicephalus</taxon>
    </lineage>
</organism>
<keyword evidence="1" id="KW-0732">Signal</keyword>
<dbReference type="EMBL" id="GFPF01000530">
    <property type="protein sequence ID" value="MAA11676.1"/>
    <property type="molecule type" value="Transcribed_RNA"/>
</dbReference>
<dbReference type="InterPro" id="IPR036880">
    <property type="entry name" value="Kunitz_BPTI_sf"/>
</dbReference>
<sequence length="147" mass="16823">MDKTAFVLLLIFSNIVPLLAWGSTAQVWNRRKSAPVQAHAQRQRRSARSSNLYSYTTTKQSCQNGGCVYPAMCHCPKPQGGGYERYTNETSPWYYNNATKKCEPSYQTLDVCNHFRDEQHCLMHCAEADKWLLMITKGRKTVGRARP</sequence>
<dbReference type="GO" id="GO:0004867">
    <property type="term" value="F:serine-type endopeptidase inhibitor activity"/>
    <property type="evidence" value="ECO:0007669"/>
    <property type="project" value="InterPro"/>
</dbReference>
<dbReference type="AlphaFoldDB" id="A0A224Y2A4"/>
<evidence type="ECO:0000313" key="2">
    <source>
        <dbReference type="EMBL" id="MAA11676.1"/>
    </source>
</evidence>
<dbReference type="SUPFAM" id="SSF57362">
    <property type="entry name" value="BPTI-like"/>
    <property type="match status" value="1"/>
</dbReference>
<protein>
    <submittedName>
        <fullName evidence="2">Pancreatic trypsin inhibitor</fullName>
    </submittedName>
</protein>
<feature type="chain" id="PRO_5013279514" evidence="1">
    <location>
        <begin position="21"/>
        <end position="147"/>
    </location>
</feature>
<evidence type="ECO:0000256" key="1">
    <source>
        <dbReference type="SAM" id="SignalP"/>
    </source>
</evidence>
<reference evidence="2" key="1">
    <citation type="journal article" date="2017" name="Parasit. Vectors">
        <title>Sialotranscriptomics of Rhipicephalus zambeziensis reveals intricate expression profiles of secretory proteins and suggests tight temporal transcriptional regulation during blood-feeding.</title>
        <authorList>
            <person name="de Castro M.H."/>
            <person name="de Klerk D."/>
            <person name="Pienaar R."/>
            <person name="Rees D.J.G."/>
            <person name="Mans B.J."/>
        </authorList>
    </citation>
    <scope>NUCLEOTIDE SEQUENCE</scope>
    <source>
        <tissue evidence="2">Salivary glands</tissue>
    </source>
</reference>
<proteinExistence type="predicted"/>
<name>A0A224Y2A4_9ACAR</name>